<keyword evidence="4" id="KW-1185">Reference proteome</keyword>
<dbReference type="EMBL" id="VCNI01000002">
    <property type="protein sequence ID" value="TMU54888.1"/>
    <property type="molecule type" value="Genomic_DNA"/>
</dbReference>
<dbReference type="SUPFAM" id="SSF81296">
    <property type="entry name" value="E set domains"/>
    <property type="match status" value="2"/>
</dbReference>
<organism evidence="3 4">
    <name type="scientific">Flagellimonas algicola</name>
    <dbReference type="NCBI Taxonomy" id="2583815"/>
    <lineage>
        <taxon>Bacteria</taxon>
        <taxon>Pseudomonadati</taxon>
        <taxon>Bacteroidota</taxon>
        <taxon>Flavobacteriia</taxon>
        <taxon>Flavobacteriales</taxon>
        <taxon>Flavobacteriaceae</taxon>
        <taxon>Flagellimonas</taxon>
    </lineage>
</organism>
<keyword evidence="1" id="KW-0732">Signal</keyword>
<evidence type="ECO:0000313" key="3">
    <source>
        <dbReference type="EMBL" id="TMU54888.1"/>
    </source>
</evidence>
<dbReference type="Gene3D" id="2.60.40.10">
    <property type="entry name" value="Immunoglobulins"/>
    <property type="match status" value="2"/>
</dbReference>
<dbReference type="InterPro" id="IPR014756">
    <property type="entry name" value="Ig_E-set"/>
</dbReference>
<dbReference type="Proteomes" id="UP000751614">
    <property type="component" value="Unassembled WGS sequence"/>
</dbReference>
<accession>A0ABY2WJJ9</accession>
<evidence type="ECO:0000256" key="1">
    <source>
        <dbReference type="SAM" id="SignalP"/>
    </source>
</evidence>
<dbReference type="InterPro" id="IPR015915">
    <property type="entry name" value="Kelch-typ_b-propeller"/>
</dbReference>
<feature type="domain" description="IPT/TIG" evidence="2">
    <location>
        <begin position="47"/>
        <end position="128"/>
    </location>
</feature>
<name>A0ABY2WJJ9_9FLAO</name>
<dbReference type="Pfam" id="PF24681">
    <property type="entry name" value="Kelch_KLHDC2_KLHL20_DRC7"/>
    <property type="match status" value="1"/>
</dbReference>
<dbReference type="InterPro" id="IPR002909">
    <property type="entry name" value="IPT_dom"/>
</dbReference>
<reference evidence="3 4" key="1">
    <citation type="submission" date="2019-05" db="EMBL/GenBank/DDBJ databases">
        <title>Flagellimonas sp. AsT0115, sp. nov., isolated from a marine red algae, Asparagopsis taxiformis.</title>
        <authorList>
            <person name="Kim J."/>
            <person name="Jeong S.E."/>
            <person name="Jeon C.O."/>
        </authorList>
    </citation>
    <scope>NUCLEOTIDE SEQUENCE [LARGE SCALE GENOMIC DNA]</scope>
    <source>
        <strain evidence="3 4">AsT0115</strain>
    </source>
</reference>
<protein>
    <recommendedName>
        <fullName evidence="2">IPT/TIG domain-containing protein</fullName>
    </recommendedName>
</protein>
<feature type="signal peptide" evidence="1">
    <location>
        <begin position="1"/>
        <end position="28"/>
    </location>
</feature>
<dbReference type="SMART" id="SM00429">
    <property type="entry name" value="IPT"/>
    <property type="match status" value="2"/>
</dbReference>
<dbReference type="PANTHER" id="PTHR23244">
    <property type="entry name" value="KELCH REPEAT DOMAIN"/>
    <property type="match status" value="1"/>
</dbReference>
<dbReference type="SUPFAM" id="SSF117281">
    <property type="entry name" value="Kelch motif"/>
    <property type="match status" value="1"/>
</dbReference>
<dbReference type="CDD" id="cd00102">
    <property type="entry name" value="IPT"/>
    <property type="match status" value="1"/>
</dbReference>
<dbReference type="InterPro" id="IPR013783">
    <property type="entry name" value="Ig-like_fold"/>
</dbReference>
<proteinExistence type="predicted"/>
<feature type="chain" id="PRO_5046328488" description="IPT/TIG domain-containing protein" evidence="1">
    <location>
        <begin position="29"/>
        <end position="414"/>
    </location>
</feature>
<feature type="domain" description="IPT/TIG" evidence="2">
    <location>
        <begin position="131"/>
        <end position="212"/>
    </location>
</feature>
<gene>
    <name evidence="3" type="ORF">FGG15_11875</name>
</gene>
<dbReference type="PROSITE" id="PS51257">
    <property type="entry name" value="PROKAR_LIPOPROTEIN"/>
    <property type="match status" value="1"/>
</dbReference>
<evidence type="ECO:0000259" key="2">
    <source>
        <dbReference type="SMART" id="SM00429"/>
    </source>
</evidence>
<dbReference type="Pfam" id="PF01833">
    <property type="entry name" value="TIG"/>
    <property type="match status" value="2"/>
</dbReference>
<evidence type="ECO:0000313" key="4">
    <source>
        <dbReference type="Proteomes" id="UP000751614"/>
    </source>
</evidence>
<dbReference type="CDD" id="cd00603">
    <property type="entry name" value="IPT_PCSR"/>
    <property type="match status" value="1"/>
</dbReference>
<sequence length="414" mass="45928">MEPKQLAMKKLYFLLMCIAAFLFLSCRNDDGSLPINDTPDDVIENPETDIFDFSPALGGWGTKVTIRGENFDPLPEGNEVQFNGRMAEVESASETPLIAIVPEDATTGKIKLSANGNDYTSFQDFTVLLPPPIISDFEPKEGVEGDEVTITGQHFGTDASAVVVLFHGSDPVEIKSISDTELVVLVPDAFTGPIQMGVKDQYTISNNDFTYLSWRQRKDFEHEPRRFGIAEAIGEDIYMGLGVGPLGNLSDFWKYNTRTDTWTQMPDFLGTPRHGTSHFVLDGNLFVGLGMDGNGVNGITDFYKFEPDTKTWVQLEDFPGNPNQVRQFANSFVLNGKAYVYGGTDIGIEGYYNDLWEYDLASDTWEEKTSFELIGRAGAVAFTIGNKGYIATGYNGQPQWLSDIWEYDSDLTLG</sequence>
<comment type="caution">
    <text evidence="3">The sequence shown here is derived from an EMBL/GenBank/DDBJ whole genome shotgun (WGS) entry which is preliminary data.</text>
</comment>
<dbReference type="Gene3D" id="2.120.10.80">
    <property type="entry name" value="Kelch-type beta propeller"/>
    <property type="match status" value="1"/>
</dbReference>